<dbReference type="InterPro" id="IPR011611">
    <property type="entry name" value="PfkB_dom"/>
</dbReference>
<dbReference type="NCBIfam" id="NF007321">
    <property type="entry name" value="PRK09813.1"/>
    <property type="match status" value="1"/>
</dbReference>
<dbReference type="PANTHER" id="PTHR43320">
    <property type="entry name" value="SUGAR KINASE"/>
    <property type="match status" value="1"/>
</dbReference>
<name>A0A4R3K8U6_9FIRM</name>
<gene>
    <name evidence="5" type="ORF">EDD59_10824</name>
</gene>
<comment type="similarity">
    <text evidence="1">Belongs to the carbohydrate kinase PfkB family.</text>
</comment>
<evidence type="ECO:0000313" key="6">
    <source>
        <dbReference type="Proteomes" id="UP000295726"/>
    </source>
</evidence>
<evidence type="ECO:0000256" key="3">
    <source>
        <dbReference type="ARBA" id="ARBA00022777"/>
    </source>
</evidence>
<proteinExistence type="inferred from homology"/>
<keyword evidence="6" id="KW-1185">Reference proteome</keyword>
<evidence type="ECO:0000256" key="1">
    <source>
        <dbReference type="ARBA" id="ARBA00010688"/>
    </source>
</evidence>
<dbReference type="EMBL" id="SLZZ01000008">
    <property type="protein sequence ID" value="TCS79444.1"/>
    <property type="molecule type" value="Genomic_DNA"/>
</dbReference>
<dbReference type="Pfam" id="PF00294">
    <property type="entry name" value="PfkB"/>
    <property type="match status" value="1"/>
</dbReference>
<dbReference type="OrthoDB" id="9775849at2"/>
<dbReference type="InterPro" id="IPR002173">
    <property type="entry name" value="Carboh/pur_kinase_PfkB_CS"/>
</dbReference>
<evidence type="ECO:0000256" key="2">
    <source>
        <dbReference type="ARBA" id="ARBA00022679"/>
    </source>
</evidence>
<dbReference type="Gene3D" id="3.40.1190.20">
    <property type="match status" value="1"/>
</dbReference>
<evidence type="ECO:0000259" key="4">
    <source>
        <dbReference type="Pfam" id="PF00294"/>
    </source>
</evidence>
<dbReference type="SUPFAM" id="SSF53613">
    <property type="entry name" value="Ribokinase-like"/>
    <property type="match status" value="1"/>
</dbReference>
<organism evidence="5 6">
    <name type="scientific">Muricomes intestini</name>
    <dbReference type="NCBI Taxonomy" id="1796634"/>
    <lineage>
        <taxon>Bacteria</taxon>
        <taxon>Bacillati</taxon>
        <taxon>Bacillota</taxon>
        <taxon>Clostridia</taxon>
        <taxon>Lachnospirales</taxon>
        <taxon>Lachnospiraceae</taxon>
        <taxon>Muricomes</taxon>
    </lineage>
</organism>
<keyword evidence="3 5" id="KW-0418">Kinase</keyword>
<dbReference type="GO" id="GO:0016301">
    <property type="term" value="F:kinase activity"/>
    <property type="evidence" value="ECO:0007669"/>
    <property type="project" value="UniProtKB-KW"/>
</dbReference>
<feature type="domain" description="Carbohydrate kinase PfkB" evidence="4">
    <location>
        <begin position="30"/>
        <end position="257"/>
    </location>
</feature>
<dbReference type="InterPro" id="IPR052700">
    <property type="entry name" value="Carb_kinase_PfkB-like"/>
</dbReference>
<protein>
    <submittedName>
        <fullName evidence="5">Fructoselysine 6-kinase</fullName>
    </submittedName>
</protein>
<evidence type="ECO:0000313" key="5">
    <source>
        <dbReference type="EMBL" id="TCS79444.1"/>
    </source>
</evidence>
<dbReference type="PROSITE" id="PS00584">
    <property type="entry name" value="PFKB_KINASES_2"/>
    <property type="match status" value="1"/>
</dbReference>
<dbReference type="Proteomes" id="UP000295726">
    <property type="component" value="Unassembled WGS sequence"/>
</dbReference>
<sequence length="267" mass="29371">MKVAAIGDNCIDVYERLNRKYPTGNVVDTGVNIQKLGIPVSIISTTGSDENGKWMIDTLKKENLELSHFHVGEGATAVTYMDMDGLDRVHGDYVEGVLENIVFSEEDVQYAAGHDLVHTALWGKAEDTLPQIKKLSKALISFDYADRLDHELVEKTLPFVDYGFFSYHKSKDEFISEYLKDKVSRGMKVAVATFGEKGSLAYDGKTFYEGRVYPAEVVNTVGAGDSFIAGFLYEILMGGDVAAALDKGAKVAAEVVGVFEPWVSENE</sequence>
<reference evidence="5 6" key="1">
    <citation type="submission" date="2019-03" db="EMBL/GenBank/DDBJ databases">
        <title>Genomic Encyclopedia of Type Strains, Phase IV (KMG-IV): sequencing the most valuable type-strain genomes for metagenomic binning, comparative biology and taxonomic classification.</title>
        <authorList>
            <person name="Goeker M."/>
        </authorList>
    </citation>
    <scope>NUCLEOTIDE SEQUENCE [LARGE SCALE GENOMIC DNA]</scope>
    <source>
        <strain evidence="5 6">DSM 29489</strain>
    </source>
</reference>
<comment type="caution">
    <text evidence="5">The sequence shown here is derived from an EMBL/GenBank/DDBJ whole genome shotgun (WGS) entry which is preliminary data.</text>
</comment>
<dbReference type="PANTHER" id="PTHR43320:SF3">
    <property type="entry name" value="CARBOHYDRATE KINASE PFKB DOMAIN-CONTAINING PROTEIN"/>
    <property type="match status" value="1"/>
</dbReference>
<dbReference type="AlphaFoldDB" id="A0A4R3K8U6"/>
<dbReference type="InterPro" id="IPR029056">
    <property type="entry name" value="Ribokinase-like"/>
</dbReference>
<keyword evidence="2" id="KW-0808">Transferase</keyword>
<dbReference type="RefSeq" id="WP_132380411.1">
    <property type="nucleotide sequence ID" value="NZ_DAIPCY010000063.1"/>
</dbReference>
<accession>A0A4R3K8U6</accession>